<dbReference type="SUPFAM" id="SSF53335">
    <property type="entry name" value="S-adenosyl-L-methionine-dependent methyltransferases"/>
    <property type="match status" value="1"/>
</dbReference>
<evidence type="ECO:0000313" key="2">
    <source>
        <dbReference type="Proteomes" id="UP000298693"/>
    </source>
</evidence>
<dbReference type="GO" id="GO:0008168">
    <property type="term" value="F:methyltransferase activity"/>
    <property type="evidence" value="ECO:0007669"/>
    <property type="project" value="UniProtKB-KW"/>
</dbReference>
<geneLocation type="plasmid" evidence="1">
    <name>p5</name>
</geneLocation>
<evidence type="ECO:0000313" key="1">
    <source>
        <dbReference type="EMBL" id="QCO19894.1"/>
    </source>
</evidence>
<dbReference type="Proteomes" id="UP000298693">
    <property type="component" value="Plasmid p5"/>
</dbReference>
<name>A0A4D8RFH0_AZOBR</name>
<dbReference type="Pfam" id="PF13489">
    <property type="entry name" value="Methyltransf_23"/>
    <property type="match status" value="1"/>
</dbReference>
<dbReference type="RefSeq" id="WP_137143685.1">
    <property type="nucleotide sequence ID" value="NZ_CP032350.1"/>
</dbReference>
<dbReference type="PANTHER" id="PTHR43861">
    <property type="entry name" value="TRANS-ACONITATE 2-METHYLTRANSFERASE-RELATED"/>
    <property type="match status" value="1"/>
</dbReference>
<dbReference type="EMBL" id="CP032350">
    <property type="protein sequence ID" value="QCO19894.1"/>
    <property type="molecule type" value="Genomic_DNA"/>
</dbReference>
<keyword evidence="1" id="KW-0489">Methyltransferase</keyword>
<keyword evidence="1" id="KW-0614">Plasmid</keyword>
<proteinExistence type="predicted"/>
<keyword evidence="1" id="KW-0808">Transferase</keyword>
<sequence>MTKGPCPTLECPCDGAYREETFTYEAPPQGETGFVLDGAYRRAYDHCRLCGHWFSRHDIDLSDLYTGAYAGQTYGDRLAATFERIMALPADRSDNAGRAARILDFATGHFPVQGCPPRLLDVGSGLAVFPARMKAAGWDCTALDPDPRAAAHARMVAGVQAVAGDFLTVDRSALGRYDAVTFNKVLEHVEAPVAFLRAARDLLLPHGFLYVELPDGEAAAEEGAGREEFFIEHHHVFSPTSFAALIERAGFRLVLLERLREPSTKFTLRGFAVPEPRGNGE</sequence>
<dbReference type="AlphaFoldDB" id="A0A4D8RFH0"/>
<dbReference type="GO" id="GO:0032259">
    <property type="term" value="P:methylation"/>
    <property type="evidence" value="ECO:0007669"/>
    <property type="project" value="UniProtKB-KW"/>
</dbReference>
<dbReference type="Gene3D" id="3.40.50.150">
    <property type="entry name" value="Vaccinia Virus protein VP39"/>
    <property type="match status" value="1"/>
</dbReference>
<dbReference type="CDD" id="cd02440">
    <property type="entry name" value="AdoMet_MTases"/>
    <property type="match status" value="1"/>
</dbReference>
<organism evidence="1 2">
    <name type="scientific">Azospirillum brasilense</name>
    <dbReference type="NCBI Taxonomy" id="192"/>
    <lineage>
        <taxon>Bacteria</taxon>
        <taxon>Pseudomonadati</taxon>
        <taxon>Pseudomonadota</taxon>
        <taxon>Alphaproteobacteria</taxon>
        <taxon>Rhodospirillales</taxon>
        <taxon>Azospirillaceae</taxon>
        <taxon>Azospirillum</taxon>
    </lineage>
</organism>
<reference evidence="1 2" key="1">
    <citation type="submission" date="2018-09" db="EMBL/GenBank/DDBJ databases">
        <title>Whole genome based analysis of evolution and adaptive divergence in Indian and Brazilian strains of Azospirillum brasilense.</title>
        <authorList>
            <person name="Singh C."/>
            <person name="Tripathi A.K."/>
        </authorList>
    </citation>
    <scope>NUCLEOTIDE SEQUENCE [LARGE SCALE GENOMIC DNA]</scope>
    <source>
        <strain evidence="1 2">MTCC4039</strain>
        <plasmid evidence="1 2">p5</plasmid>
    </source>
</reference>
<dbReference type="InterPro" id="IPR029063">
    <property type="entry name" value="SAM-dependent_MTases_sf"/>
</dbReference>
<protein>
    <submittedName>
        <fullName evidence="1">Class I SAM-dependent methyltransferase</fullName>
    </submittedName>
</protein>
<gene>
    <name evidence="1" type="ORF">D3869_32125</name>
</gene>
<accession>A0A4D8RFH0</accession>